<dbReference type="EMBL" id="LAZR01040488">
    <property type="protein sequence ID" value="KKL14365.1"/>
    <property type="molecule type" value="Genomic_DNA"/>
</dbReference>
<protein>
    <submittedName>
        <fullName evidence="2">Uncharacterized protein</fullName>
    </submittedName>
</protein>
<evidence type="ECO:0000313" key="2">
    <source>
        <dbReference type="EMBL" id="KKL14365.1"/>
    </source>
</evidence>
<proteinExistence type="predicted"/>
<dbReference type="AlphaFoldDB" id="A0A0F9AY82"/>
<gene>
    <name evidence="2" type="ORF">LCGC14_2516420</name>
</gene>
<feature type="compositionally biased region" description="Basic and acidic residues" evidence="1">
    <location>
        <begin position="1"/>
        <end position="15"/>
    </location>
</feature>
<sequence length="93" mass="11125">FKALVKDEESHREGGYRMGHTYDNTATEEVAKRFRVAEKEYKTHEKDTEKNKEKSEKDFKEFIEYLKQSQPHYLGSQELISIDKQLNKIKKKD</sequence>
<feature type="region of interest" description="Disordered" evidence="1">
    <location>
        <begin position="1"/>
        <end position="22"/>
    </location>
</feature>
<reference evidence="2" key="1">
    <citation type="journal article" date="2015" name="Nature">
        <title>Complex archaea that bridge the gap between prokaryotes and eukaryotes.</title>
        <authorList>
            <person name="Spang A."/>
            <person name="Saw J.H."/>
            <person name="Jorgensen S.L."/>
            <person name="Zaremba-Niedzwiedzka K."/>
            <person name="Martijn J."/>
            <person name="Lind A.E."/>
            <person name="van Eijk R."/>
            <person name="Schleper C."/>
            <person name="Guy L."/>
            <person name="Ettema T.J."/>
        </authorList>
    </citation>
    <scope>NUCLEOTIDE SEQUENCE</scope>
</reference>
<comment type="caution">
    <text evidence="2">The sequence shown here is derived from an EMBL/GenBank/DDBJ whole genome shotgun (WGS) entry which is preliminary data.</text>
</comment>
<feature type="non-terminal residue" evidence="2">
    <location>
        <position position="1"/>
    </location>
</feature>
<name>A0A0F9AY82_9ZZZZ</name>
<organism evidence="2">
    <name type="scientific">marine sediment metagenome</name>
    <dbReference type="NCBI Taxonomy" id="412755"/>
    <lineage>
        <taxon>unclassified sequences</taxon>
        <taxon>metagenomes</taxon>
        <taxon>ecological metagenomes</taxon>
    </lineage>
</organism>
<accession>A0A0F9AY82</accession>
<evidence type="ECO:0000256" key="1">
    <source>
        <dbReference type="SAM" id="MobiDB-lite"/>
    </source>
</evidence>